<dbReference type="PANTHER" id="PTHR13947:SF37">
    <property type="entry name" value="LD18367P"/>
    <property type="match status" value="1"/>
</dbReference>
<comment type="caution">
    <text evidence="3">The sequence shown here is derived from an EMBL/GenBank/DDBJ whole genome shotgun (WGS) entry which is preliminary data.</text>
</comment>
<keyword evidence="3" id="KW-0689">Ribosomal protein</keyword>
<dbReference type="InterPro" id="IPR016181">
    <property type="entry name" value="Acyl_CoA_acyltransferase"/>
</dbReference>
<protein>
    <submittedName>
        <fullName evidence="3">[ribosomal protein S18]-alanine N-acetyltransferase</fullName>
    </submittedName>
</protein>
<dbReference type="GO" id="GO:0005840">
    <property type="term" value="C:ribosome"/>
    <property type="evidence" value="ECO:0007669"/>
    <property type="project" value="UniProtKB-KW"/>
</dbReference>
<sequence>MEKLVPELTIRSARKEDLPVLAEIFEEGFNRELIAVLGRTPRRKLGEDLFSFLIDILGEEAIVATVADTVVGYIIIVPHNTSQLSRKFFTGGYWLKWILSWLRGEYGFRWIPLVRVVRVVRVLRDTLIFLRYKDREKGIGFECRVLCIAVKREFQGRGVGAALIREGVEILKNKGATAARLEVRTVNLPARRLYQKSGFCEVGKVRDSGGEWIIMKKSI</sequence>
<evidence type="ECO:0000313" key="4">
    <source>
        <dbReference type="Proteomes" id="UP000591948"/>
    </source>
</evidence>
<accession>A0A6V8P3M0</accession>
<gene>
    <name evidence="3" type="ORF">HKBW3S33_00370</name>
</gene>
<reference evidence="3 4" key="1">
    <citation type="journal article" date="2020" name="Front. Microbiol.">
        <title>Single-cell genomics of novel Actinobacteria with the Wood-Ljungdahl pathway discovered in a serpentinizing system.</title>
        <authorList>
            <person name="Merino N."/>
            <person name="Kawai M."/>
            <person name="Boyd E.S."/>
            <person name="Colman D.R."/>
            <person name="McGlynn S.E."/>
            <person name="Nealson K.H."/>
            <person name="Kurokawa K."/>
            <person name="Hongoh Y."/>
        </authorList>
    </citation>
    <scope>NUCLEOTIDE SEQUENCE [LARGE SCALE GENOMIC DNA]</scope>
    <source>
        <strain evidence="3 4">S33</strain>
    </source>
</reference>
<dbReference type="Gene3D" id="3.40.630.30">
    <property type="match status" value="1"/>
</dbReference>
<keyword evidence="4" id="KW-1185">Reference proteome</keyword>
<dbReference type="SUPFAM" id="SSF55729">
    <property type="entry name" value="Acyl-CoA N-acyltransferases (Nat)"/>
    <property type="match status" value="1"/>
</dbReference>
<dbReference type="EMBL" id="BLRY01000010">
    <property type="protein sequence ID" value="GFP26957.1"/>
    <property type="molecule type" value="Genomic_DNA"/>
</dbReference>
<dbReference type="Pfam" id="PF00583">
    <property type="entry name" value="Acetyltransf_1"/>
    <property type="match status" value="1"/>
</dbReference>
<name>A0A6V8P3M0_9ACTN</name>
<dbReference type="CDD" id="cd04301">
    <property type="entry name" value="NAT_SF"/>
    <property type="match status" value="1"/>
</dbReference>
<dbReference type="Proteomes" id="UP000591948">
    <property type="component" value="Unassembled WGS sequence"/>
</dbReference>
<evidence type="ECO:0000256" key="1">
    <source>
        <dbReference type="ARBA" id="ARBA00022679"/>
    </source>
</evidence>
<dbReference type="InterPro" id="IPR050769">
    <property type="entry name" value="NAT_camello-type"/>
</dbReference>
<keyword evidence="1 3" id="KW-0808">Transferase</keyword>
<evidence type="ECO:0000259" key="2">
    <source>
        <dbReference type="PROSITE" id="PS51186"/>
    </source>
</evidence>
<dbReference type="AlphaFoldDB" id="A0A6V8P3M0"/>
<dbReference type="PANTHER" id="PTHR13947">
    <property type="entry name" value="GNAT FAMILY N-ACETYLTRANSFERASE"/>
    <property type="match status" value="1"/>
</dbReference>
<dbReference type="GO" id="GO:0008080">
    <property type="term" value="F:N-acetyltransferase activity"/>
    <property type="evidence" value="ECO:0007669"/>
    <property type="project" value="InterPro"/>
</dbReference>
<dbReference type="RefSeq" id="WP_176233073.1">
    <property type="nucleotide sequence ID" value="NZ_BLRY01000010.1"/>
</dbReference>
<dbReference type="InterPro" id="IPR000182">
    <property type="entry name" value="GNAT_dom"/>
</dbReference>
<evidence type="ECO:0000313" key="3">
    <source>
        <dbReference type="EMBL" id="GFP26957.1"/>
    </source>
</evidence>
<dbReference type="PROSITE" id="PS51186">
    <property type="entry name" value="GNAT"/>
    <property type="match status" value="1"/>
</dbReference>
<organism evidence="3 4">
    <name type="scientific">Candidatus Hakubella thermalkaliphila</name>
    <dbReference type="NCBI Taxonomy" id="2754717"/>
    <lineage>
        <taxon>Bacteria</taxon>
        <taxon>Bacillati</taxon>
        <taxon>Actinomycetota</taxon>
        <taxon>Actinomycetota incertae sedis</taxon>
        <taxon>Candidatus Hakubellales</taxon>
        <taxon>Candidatus Hakubellaceae</taxon>
        <taxon>Candidatus Hakubella</taxon>
    </lineage>
</organism>
<feature type="domain" description="N-acetyltransferase" evidence="2">
    <location>
        <begin position="8"/>
        <end position="219"/>
    </location>
</feature>
<keyword evidence="3" id="KW-0687">Ribonucleoprotein</keyword>
<proteinExistence type="predicted"/>